<keyword evidence="2" id="KW-0812">Transmembrane</keyword>
<accession>A0A1G1W899</accession>
<feature type="domain" description="SbsA Ig-like" evidence="3">
    <location>
        <begin position="87"/>
        <end position="187"/>
    </location>
</feature>
<dbReference type="Proteomes" id="UP000177103">
    <property type="component" value="Unassembled WGS sequence"/>
</dbReference>
<feature type="non-terminal residue" evidence="5">
    <location>
        <position position="631"/>
    </location>
</feature>
<dbReference type="PANTHER" id="PTHR37806">
    <property type="entry name" value="LMO0724 PROTEIN"/>
    <property type="match status" value="1"/>
</dbReference>
<dbReference type="Gene3D" id="2.60.40.3710">
    <property type="match status" value="3"/>
</dbReference>
<proteinExistence type="predicted"/>
<feature type="domain" description="SbsA Ig-like" evidence="3">
    <location>
        <begin position="296"/>
        <end position="391"/>
    </location>
</feature>
<keyword evidence="2" id="KW-1133">Transmembrane helix</keyword>
<evidence type="ECO:0000259" key="3">
    <source>
        <dbReference type="Pfam" id="PF13205"/>
    </source>
</evidence>
<keyword evidence="1" id="KW-0732">Signal</keyword>
<feature type="domain" description="SbsA Ig-like" evidence="3">
    <location>
        <begin position="191"/>
        <end position="269"/>
    </location>
</feature>
<comment type="caution">
    <text evidence="5">The sequence shown here is derived from an EMBL/GenBank/DDBJ whole genome shotgun (WGS) entry which is preliminary data.</text>
</comment>
<dbReference type="InterPro" id="IPR039564">
    <property type="entry name" value="Peptidase_C39-like"/>
</dbReference>
<sequence>MVIPPVLANSETPNPLAGSPLITPDLIVIYFIFFILILGLADLIIHFIRRPKNLKERLKILLILGILIKLLVIGGGSALAAYVFLPAPKVIYTSPSVMAEGVGNQTKIEIQFDRPVSRNDLIKEVSPEIPGIWRFELGAYKTHIFRKLTFYPDLTLQPDTNYTVKISNIKNLAETASGQDYSYSFKTQMIPQVDTVEPKDSAQEVQINSAIKVNLDSPNDLLAEFNFNFNPNFEFETKLSADKKTYTLYPKENLKQGTTYKLLVNKIPIRSDLKEEKIIFRGDETKEFEGSFTTKPPPEIKSLSPTGQEVLVNSNLNFTFSKPMVRESVEKGFSTEPRIKGNFGWRDEQNFNLELAESLKYETAYKVKLAKGILAKDGSFIEADLTFEFTTIGAVKVVYFTPKAGSGGFGINNKIVVTFDQSVDKPSAESHFSIAPTRTGDFSWSGNSLSFKPKEALNYDTNYTITIGLGIKSISGLDSKQTFKSTFTTESEITKIAVPAYLQQYPLSCEIAALRMALSFRGANLSEDTILNQVGFDPTPHQGNTWGNPYQAFVGDVKGRQMVTGYGVYWGPIARVATAYRGAAAFEGWSLNQLTLAVLSGNPVVVWVYSLGGYPTYWWTPAGEKIYAVSG</sequence>
<evidence type="ECO:0000256" key="2">
    <source>
        <dbReference type="SAM" id="Phobius"/>
    </source>
</evidence>
<dbReference type="Pfam" id="PF13529">
    <property type="entry name" value="Peptidase_C39_2"/>
    <property type="match status" value="1"/>
</dbReference>
<feature type="domain" description="SbsA Ig-like" evidence="3">
    <location>
        <begin position="394"/>
        <end position="489"/>
    </location>
</feature>
<evidence type="ECO:0000259" key="4">
    <source>
        <dbReference type="Pfam" id="PF13529"/>
    </source>
</evidence>
<evidence type="ECO:0000313" key="6">
    <source>
        <dbReference type="Proteomes" id="UP000177103"/>
    </source>
</evidence>
<dbReference type="PANTHER" id="PTHR37806:SF1">
    <property type="entry name" value="PEPTIDASE C39-LIKE DOMAIN-CONTAINING PROTEIN"/>
    <property type="match status" value="1"/>
</dbReference>
<evidence type="ECO:0000313" key="5">
    <source>
        <dbReference type="EMBL" id="OGY23790.1"/>
    </source>
</evidence>
<feature type="transmembrane region" description="Helical" evidence="2">
    <location>
        <begin position="60"/>
        <end position="85"/>
    </location>
</feature>
<protein>
    <recommendedName>
        <fullName evidence="7">SbsA Ig-like domain-containing protein</fullName>
    </recommendedName>
</protein>
<dbReference type="AlphaFoldDB" id="A0A1G1W899"/>
<feature type="transmembrane region" description="Helical" evidence="2">
    <location>
        <begin position="27"/>
        <end position="48"/>
    </location>
</feature>
<organism evidence="5 6">
    <name type="scientific">Candidatus Woykebacteria bacterium RBG_13_40_7b</name>
    <dbReference type="NCBI Taxonomy" id="1802594"/>
    <lineage>
        <taxon>Bacteria</taxon>
        <taxon>Candidatus Woykeibacteriota</taxon>
    </lineage>
</organism>
<dbReference type="InterPro" id="IPR032812">
    <property type="entry name" value="SbsA_Ig"/>
</dbReference>
<evidence type="ECO:0008006" key="7">
    <source>
        <dbReference type="Google" id="ProtNLM"/>
    </source>
</evidence>
<feature type="domain" description="Peptidase C39-like" evidence="4">
    <location>
        <begin position="497"/>
        <end position="609"/>
    </location>
</feature>
<dbReference type="Gene3D" id="3.90.70.10">
    <property type="entry name" value="Cysteine proteinases"/>
    <property type="match status" value="1"/>
</dbReference>
<keyword evidence="2" id="KW-0472">Membrane</keyword>
<evidence type="ECO:0000256" key="1">
    <source>
        <dbReference type="ARBA" id="ARBA00022729"/>
    </source>
</evidence>
<dbReference type="EMBL" id="MHCQ01000039">
    <property type="protein sequence ID" value="OGY23790.1"/>
    <property type="molecule type" value="Genomic_DNA"/>
</dbReference>
<reference evidence="5 6" key="1">
    <citation type="journal article" date="2016" name="Nat. Commun.">
        <title>Thousands of microbial genomes shed light on interconnected biogeochemical processes in an aquifer system.</title>
        <authorList>
            <person name="Anantharaman K."/>
            <person name="Brown C.T."/>
            <person name="Hug L.A."/>
            <person name="Sharon I."/>
            <person name="Castelle C.J."/>
            <person name="Probst A.J."/>
            <person name="Thomas B.C."/>
            <person name="Singh A."/>
            <person name="Wilkins M.J."/>
            <person name="Karaoz U."/>
            <person name="Brodie E.L."/>
            <person name="Williams K.H."/>
            <person name="Hubbard S.S."/>
            <person name="Banfield J.F."/>
        </authorList>
    </citation>
    <scope>NUCLEOTIDE SEQUENCE [LARGE SCALE GENOMIC DNA]</scope>
</reference>
<name>A0A1G1W899_9BACT</name>
<dbReference type="Pfam" id="PF13205">
    <property type="entry name" value="Big_5"/>
    <property type="match status" value="4"/>
</dbReference>
<gene>
    <name evidence="5" type="ORF">A2Y57_04705</name>
</gene>